<dbReference type="AlphaFoldDB" id="A0A0K0CXW5"/>
<organism evidence="2 3">
    <name type="scientific">Angiostrongylus cantonensis</name>
    <name type="common">Rat lungworm</name>
    <dbReference type="NCBI Taxonomy" id="6313"/>
    <lineage>
        <taxon>Eukaryota</taxon>
        <taxon>Metazoa</taxon>
        <taxon>Ecdysozoa</taxon>
        <taxon>Nematoda</taxon>
        <taxon>Chromadorea</taxon>
        <taxon>Rhabditida</taxon>
        <taxon>Rhabditina</taxon>
        <taxon>Rhabditomorpha</taxon>
        <taxon>Strongyloidea</taxon>
        <taxon>Metastrongylidae</taxon>
        <taxon>Angiostrongylus</taxon>
    </lineage>
</organism>
<dbReference type="Proteomes" id="UP000035642">
    <property type="component" value="Unassembled WGS sequence"/>
</dbReference>
<protein>
    <submittedName>
        <fullName evidence="3">Peptidase_S8 domain-containing protein</fullName>
    </submittedName>
</protein>
<reference evidence="2" key="1">
    <citation type="submission" date="2012-09" db="EMBL/GenBank/DDBJ databases">
        <authorList>
            <person name="Martin A.A."/>
        </authorList>
    </citation>
    <scope>NUCLEOTIDE SEQUENCE</scope>
</reference>
<feature type="transmembrane region" description="Helical" evidence="1">
    <location>
        <begin position="163"/>
        <end position="183"/>
    </location>
</feature>
<accession>A0A0K0CXW5</accession>
<proteinExistence type="predicted"/>
<dbReference type="WBParaSite" id="ACAC_0000244901-mRNA-1">
    <property type="protein sequence ID" value="ACAC_0000244901-mRNA-1"/>
    <property type="gene ID" value="ACAC_0000244901"/>
</dbReference>
<evidence type="ECO:0000256" key="1">
    <source>
        <dbReference type="SAM" id="Phobius"/>
    </source>
</evidence>
<sequence>MNYIVPLIGVFNFIDVTIAPKCIRSKPFGLVHKFIEGQSLEVVHTTTMREISSLFDADDRLVYAKNPFASRSNDHICYDTVLLFILVEFDFLKDEHIGAALLTCYDNEGNKLQDIGYVIGYDGKQPNRLLVSKMVDVRGAIRGDCQEDPRLSSLMLISSGTHMLHFTHIYVLIITIIAVFHYLH</sequence>
<name>A0A0K0CXW5_ANGCA</name>
<keyword evidence="1" id="KW-0812">Transmembrane</keyword>
<evidence type="ECO:0000313" key="3">
    <source>
        <dbReference type="WBParaSite" id="ACAC_0000244901-mRNA-1"/>
    </source>
</evidence>
<keyword evidence="1" id="KW-1133">Transmembrane helix</keyword>
<keyword evidence="2" id="KW-1185">Reference proteome</keyword>
<evidence type="ECO:0000313" key="2">
    <source>
        <dbReference type="Proteomes" id="UP000035642"/>
    </source>
</evidence>
<reference evidence="3" key="2">
    <citation type="submission" date="2017-02" db="UniProtKB">
        <authorList>
            <consortium name="WormBaseParasite"/>
        </authorList>
    </citation>
    <scope>IDENTIFICATION</scope>
</reference>
<keyword evidence="1" id="KW-0472">Membrane</keyword>